<name>A0A7D4CDF0_9SPHN</name>
<organism evidence="2 3">
    <name type="scientific">Erythrobacter mangrovi</name>
    <dbReference type="NCBI Taxonomy" id="2739433"/>
    <lineage>
        <taxon>Bacteria</taxon>
        <taxon>Pseudomonadati</taxon>
        <taxon>Pseudomonadota</taxon>
        <taxon>Alphaproteobacteria</taxon>
        <taxon>Sphingomonadales</taxon>
        <taxon>Erythrobacteraceae</taxon>
        <taxon>Erythrobacter/Porphyrobacter group</taxon>
        <taxon>Erythrobacter</taxon>
    </lineage>
</organism>
<dbReference type="Pfam" id="PF05036">
    <property type="entry name" value="SPOR"/>
    <property type="match status" value="1"/>
</dbReference>
<accession>A0A7D4CDF0</accession>
<evidence type="ECO:0000259" key="1">
    <source>
        <dbReference type="Pfam" id="PF05036"/>
    </source>
</evidence>
<protein>
    <submittedName>
        <fullName evidence="2">SPOR domain-containing protein</fullName>
    </submittedName>
</protein>
<dbReference type="InterPro" id="IPR036680">
    <property type="entry name" value="SPOR-like_sf"/>
</dbReference>
<evidence type="ECO:0000313" key="3">
    <source>
        <dbReference type="Proteomes" id="UP000504693"/>
    </source>
</evidence>
<dbReference type="GO" id="GO:0042834">
    <property type="term" value="F:peptidoglycan binding"/>
    <property type="evidence" value="ECO:0007669"/>
    <property type="project" value="InterPro"/>
</dbReference>
<dbReference type="EMBL" id="CP053921">
    <property type="protein sequence ID" value="QKG71589.1"/>
    <property type="molecule type" value="Genomic_DNA"/>
</dbReference>
<proteinExistence type="predicted"/>
<dbReference type="InterPro" id="IPR007730">
    <property type="entry name" value="SPOR-like_dom"/>
</dbReference>
<evidence type="ECO:0000313" key="2">
    <source>
        <dbReference type="EMBL" id="QKG71589.1"/>
    </source>
</evidence>
<sequence>MALVRIGLFPSRGQAAEALAKLHAQGYSDALIKTID</sequence>
<dbReference type="AlphaFoldDB" id="A0A7D4CDF0"/>
<dbReference type="SUPFAM" id="SSF110997">
    <property type="entry name" value="Sporulation related repeat"/>
    <property type="match status" value="1"/>
</dbReference>
<dbReference type="Proteomes" id="UP000504693">
    <property type="component" value="Chromosome"/>
</dbReference>
<dbReference type="RefSeq" id="WP_173214655.1">
    <property type="nucleotide sequence ID" value="NZ_CP053921.1"/>
</dbReference>
<dbReference type="KEGG" id="emv:HQR01_09575"/>
<feature type="domain" description="SPOR" evidence="1">
    <location>
        <begin position="4"/>
        <end position="33"/>
    </location>
</feature>
<keyword evidence="3" id="KW-1185">Reference proteome</keyword>
<dbReference type="Gene3D" id="3.30.70.1070">
    <property type="entry name" value="Sporulation related repeat"/>
    <property type="match status" value="1"/>
</dbReference>
<gene>
    <name evidence="2" type="ORF">HQR01_09575</name>
</gene>
<reference evidence="2 3" key="1">
    <citation type="submission" date="2020-05" db="EMBL/GenBank/DDBJ databases">
        <title>Erythrobacter mangrovi sp. nov., isolated from rhizosphere soil of mangrove plant (Kandelia candel).</title>
        <authorList>
            <person name="Ye Y.H."/>
        </authorList>
    </citation>
    <scope>NUCLEOTIDE SEQUENCE [LARGE SCALE GENOMIC DNA]</scope>
    <source>
        <strain evidence="2 3">EB310</strain>
    </source>
</reference>